<name>A0A8B3RQT5_ENTFL</name>
<feature type="non-terminal residue" evidence="1">
    <location>
        <position position="40"/>
    </location>
</feature>
<gene>
    <name evidence="2" type="ORF">EU507_05180</name>
    <name evidence="1" type="ORF">EU507_16835</name>
</gene>
<dbReference type="AlphaFoldDB" id="A0A8B3RQT5"/>
<organism evidence="1 3">
    <name type="scientific">Enterococcus faecalis</name>
    <name type="common">Streptococcus faecalis</name>
    <dbReference type="NCBI Taxonomy" id="1351"/>
    <lineage>
        <taxon>Bacteria</taxon>
        <taxon>Bacillati</taxon>
        <taxon>Bacillota</taxon>
        <taxon>Bacilli</taxon>
        <taxon>Lactobacillales</taxon>
        <taxon>Enterococcaceae</taxon>
        <taxon>Enterococcus</taxon>
    </lineage>
</organism>
<accession>A0A8B3RQT5</accession>
<evidence type="ECO:0000313" key="1">
    <source>
        <dbReference type="EMBL" id="RYU28445.1"/>
    </source>
</evidence>
<dbReference type="EMBL" id="SEWT01000026">
    <property type="protein sequence ID" value="RYU28445.1"/>
    <property type="molecule type" value="Genomic_DNA"/>
</dbReference>
<sequence length="40" mass="4821">MDNHTRKLLGLTDKHLFFDEEWLIEKEYKGVQAQFIKGKL</sequence>
<reference evidence="1 3" key="1">
    <citation type="submission" date="2019-02" db="EMBL/GenBank/DDBJ databases">
        <title>From farm to fork: dissemination of Tn554::fexA-optrA in linezolid-resistant Enterococcus faecalis clones from chicken feces and meat in Tunisia.</title>
        <authorList>
            <person name="Tedim A.P."/>
            <person name="Elghaieb H."/>
            <person name="Abbassi M.S."/>
            <person name="Novais C."/>
            <person name="Hassen A."/>
            <person name="Peixe L."/>
            <person name="Freitas A.R."/>
        </authorList>
    </citation>
    <scope>NUCLEOTIDE SEQUENCE [LARGE SCALE GENOMIC DNA]</scope>
    <source>
        <strain evidence="1 3">728T</strain>
    </source>
</reference>
<evidence type="ECO:0000313" key="2">
    <source>
        <dbReference type="EMBL" id="RYU34858.1"/>
    </source>
</evidence>
<dbReference type="Proteomes" id="UP000292223">
    <property type="component" value="Unassembled WGS sequence"/>
</dbReference>
<proteinExistence type="predicted"/>
<dbReference type="EMBL" id="SEWT01000002">
    <property type="protein sequence ID" value="RYU34858.1"/>
    <property type="molecule type" value="Genomic_DNA"/>
</dbReference>
<protein>
    <submittedName>
        <fullName evidence="1">ISL3 family transposase</fullName>
    </submittedName>
</protein>
<evidence type="ECO:0000313" key="3">
    <source>
        <dbReference type="Proteomes" id="UP000292223"/>
    </source>
</evidence>
<comment type="caution">
    <text evidence="1">The sequence shown here is derived from an EMBL/GenBank/DDBJ whole genome shotgun (WGS) entry which is preliminary data.</text>
</comment>